<feature type="transmembrane region" description="Helical" evidence="3">
    <location>
        <begin position="50"/>
        <end position="70"/>
    </location>
</feature>
<name>A0A8J6J483_9FIRM</name>
<dbReference type="EMBL" id="JACOPN010000005">
    <property type="protein sequence ID" value="MBC5717335.1"/>
    <property type="molecule type" value="Genomic_DNA"/>
</dbReference>
<evidence type="ECO:0000256" key="2">
    <source>
        <dbReference type="SAM" id="MobiDB-lite"/>
    </source>
</evidence>
<evidence type="ECO:0000313" key="4">
    <source>
        <dbReference type="EMBL" id="MBC5717335.1"/>
    </source>
</evidence>
<organism evidence="4 5">
    <name type="scientific">Flintibacter faecis</name>
    <dbReference type="NCBI Taxonomy" id="2763047"/>
    <lineage>
        <taxon>Bacteria</taxon>
        <taxon>Bacillati</taxon>
        <taxon>Bacillota</taxon>
        <taxon>Clostridia</taxon>
        <taxon>Eubacteriales</taxon>
        <taxon>Flintibacter</taxon>
    </lineage>
</organism>
<keyword evidence="5" id="KW-1185">Reference proteome</keyword>
<keyword evidence="1" id="KW-0175">Coiled coil</keyword>
<dbReference type="AlphaFoldDB" id="A0A8J6J483"/>
<reference evidence="4" key="1">
    <citation type="submission" date="2020-08" db="EMBL/GenBank/DDBJ databases">
        <title>Genome public.</title>
        <authorList>
            <person name="Liu C."/>
            <person name="Sun Q."/>
        </authorList>
    </citation>
    <scope>NUCLEOTIDE SEQUENCE</scope>
    <source>
        <strain evidence="4">BX5</strain>
    </source>
</reference>
<dbReference type="Proteomes" id="UP000602260">
    <property type="component" value="Unassembled WGS sequence"/>
</dbReference>
<keyword evidence="3" id="KW-1133">Transmembrane helix</keyword>
<keyword evidence="3" id="KW-0472">Membrane</keyword>
<feature type="coiled-coil region" evidence="1">
    <location>
        <begin position="87"/>
        <end position="142"/>
    </location>
</feature>
<feature type="region of interest" description="Disordered" evidence="2">
    <location>
        <begin position="1"/>
        <end position="45"/>
    </location>
</feature>
<accession>A0A8J6J483</accession>
<dbReference type="Gene3D" id="6.10.280.220">
    <property type="match status" value="1"/>
</dbReference>
<dbReference type="RefSeq" id="WP_147563858.1">
    <property type="nucleotide sequence ID" value="NZ_JACOPN010000005.1"/>
</dbReference>
<keyword evidence="3" id="KW-0812">Transmembrane</keyword>
<sequence>MSEEKQPLSPTPEESDRRGGYHPPEADPPAQQPEPEKKPEHSHKHRQKSVFQYITILFAAAFVLLLYTFMMERRQNDILQQQSNDKLNQLQQQSVSAVQSLDNLYQENEYLKQSMDHLETQISNLEQEKQQLEQDLAASQDTVEWQQRSAQALDWFWQVDEAYVRGKYALCRTLMRHLEDTGDGDPLKNYLPQESATKNGRFSPYHRYEEIYHALH</sequence>
<evidence type="ECO:0000313" key="5">
    <source>
        <dbReference type="Proteomes" id="UP000602260"/>
    </source>
</evidence>
<proteinExistence type="predicted"/>
<comment type="caution">
    <text evidence="4">The sequence shown here is derived from an EMBL/GenBank/DDBJ whole genome shotgun (WGS) entry which is preliminary data.</text>
</comment>
<evidence type="ECO:0000256" key="3">
    <source>
        <dbReference type="SAM" id="Phobius"/>
    </source>
</evidence>
<evidence type="ECO:0000256" key="1">
    <source>
        <dbReference type="SAM" id="Coils"/>
    </source>
</evidence>
<gene>
    <name evidence="4" type="ORF">H8S55_08390</name>
</gene>
<protein>
    <submittedName>
        <fullName evidence="4">Uncharacterized protein</fullName>
    </submittedName>
</protein>